<dbReference type="InterPro" id="IPR050747">
    <property type="entry name" value="Mitochondrial_chaperone_BCS1"/>
</dbReference>
<comment type="caution">
    <text evidence="3">The sequence shown here is derived from an EMBL/GenBank/DDBJ whole genome shotgun (WGS) entry which is preliminary data.</text>
</comment>
<keyword evidence="4" id="KW-1185">Reference proteome</keyword>
<accession>A0AAN8UYW9</accession>
<feature type="domain" description="AAA-type ATPase N-terminal" evidence="2">
    <location>
        <begin position="37"/>
        <end position="130"/>
    </location>
</feature>
<keyword evidence="1" id="KW-0378">Hydrolase</keyword>
<dbReference type="Pfam" id="PF14363">
    <property type="entry name" value="AAA_assoc"/>
    <property type="match status" value="1"/>
</dbReference>
<dbReference type="EMBL" id="JBAMMX010000017">
    <property type="protein sequence ID" value="KAK6924410.1"/>
    <property type="molecule type" value="Genomic_DNA"/>
</dbReference>
<dbReference type="AlphaFoldDB" id="A0AAN8UYW9"/>
<dbReference type="Proteomes" id="UP001370490">
    <property type="component" value="Unassembled WGS sequence"/>
</dbReference>
<protein>
    <submittedName>
        <fullName evidence="3">AAA-type ATPase, N-terminal domain</fullName>
    </submittedName>
</protein>
<evidence type="ECO:0000313" key="4">
    <source>
        <dbReference type="Proteomes" id="UP001370490"/>
    </source>
</evidence>
<dbReference type="PANTHER" id="PTHR23070">
    <property type="entry name" value="BCS1 AAA-TYPE ATPASE"/>
    <property type="match status" value="1"/>
</dbReference>
<gene>
    <name evidence="3" type="ORF">RJ641_010610</name>
</gene>
<evidence type="ECO:0000259" key="2">
    <source>
        <dbReference type="Pfam" id="PF14363"/>
    </source>
</evidence>
<dbReference type="InterPro" id="IPR025753">
    <property type="entry name" value="AAA_N_dom"/>
</dbReference>
<proteinExistence type="predicted"/>
<sequence>MFSLTTMSMPSTSSLFSTYASISASMMLVRSILNEVVPPPLRTYLHSAIMPFFTPKSSKMTLIIEEKNGFLLNEIYEAAEAFLSTKINSKTNCLKVSKAPKENKFTIQFEKGEEIVDFFDGVELKWRFACTEKENPNPRNPNHPSSKSEKRQFELCFNKKYIEIVMDCYLPFILEKFKEMKDEGRVVKLKTLGNVCLGGLGSWDSINFLHPMTFDRLALDSF</sequence>
<name>A0AAN8UYW9_9MAGN</name>
<reference evidence="3 4" key="1">
    <citation type="submission" date="2023-12" db="EMBL/GenBank/DDBJ databases">
        <title>A high-quality genome assembly for Dillenia turbinata (Dilleniales).</title>
        <authorList>
            <person name="Chanderbali A."/>
        </authorList>
    </citation>
    <scope>NUCLEOTIDE SEQUENCE [LARGE SCALE GENOMIC DNA]</scope>
    <source>
        <strain evidence="3">LSX21</strain>
        <tissue evidence="3">Leaf</tissue>
    </source>
</reference>
<evidence type="ECO:0000313" key="3">
    <source>
        <dbReference type="EMBL" id="KAK6924410.1"/>
    </source>
</evidence>
<dbReference type="GO" id="GO:0016787">
    <property type="term" value="F:hydrolase activity"/>
    <property type="evidence" value="ECO:0007669"/>
    <property type="project" value="UniProtKB-KW"/>
</dbReference>
<organism evidence="3 4">
    <name type="scientific">Dillenia turbinata</name>
    <dbReference type="NCBI Taxonomy" id="194707"/>
    <lineage>
        <taxon>Eukaryota</taxon>
        <taxon>Viridiplantae</taxon>
        <taxon>Streptophyta</taxon>
        <taxon>Embryophyta</taxon>
        <taxon>Tracheophyta</taxon>
        <taxon>Spermatophyta</taxon>
        <taxon>Magnoliopsida</taxon>
        <taxon>eudicotyledons</taxon>
        <taxon>Gunneridae</taxon>
        <taxon>Pentapetalae</taxon>
        <taxon>Dilleniales</taxon>
        <taxon>Dilleniaceae</taxon>
        <taxon>Dillenia</taxon>
    </lineage>
</organism>
<evidence type="ECO:0000256" key="1">
    <source>
        <dbReference type="ARBA" id="ARBA00022801"/>
    </source>
</evidence>